<dbReference type="Proteomes" id="UP000078492">
    <property type="component" value="Unassembled WGS sequence"/>
</dbReference>
<evidence type="ECO:0000313" key="1">
    <source>
        <dbReference type="EMBL" id="KYN14595.1"/>
    </source>
</evidence>
<gene>
    <name evidence="1" type="ORF">ALC57_13194</name>
</gene>
<proteinExistence type="predicted"/>
<evidence type="ECO:0000313" key="2">
    <source>
        <dbReference type="Proteomes" id="UP000078492"/>
    </source>
</evidence>
<dbReference type="EMBL" id="KQ980676">
    <property type="protein sequence ID" value="KYN14595.1"/>
    <property type="molecule type" value="Genomic_DNA"/>
</dbReference>
<keyword evidence="2" id="KW-1185">Reference proteome</keyword>
<reference evidence="1 2" key="1">
    <citation type="submission" date="2015-09" db="EMBL/GenBank/DDBJ databases">
        <title>Trachymyrmex cornetzi WGS genome.</title>
        <authorList>
            <person name="Nygaard S."/>
            <person name="Hu H."/>
            <person name="Boomsma J."/>
            <person name="Zhang G."/>
        </authorList>
    </citation>
    <scope>NUCLEOTIDE SEQUENCE [LARGE SCALE GENOMIC DNA]</scope>
    <source>
        <strain evidence="1">Tcor2-1</strain>
        <tissue evidence="1">Whole body</tissue>
    </source>
</reference>
<sequence>MKAKTKIGMGLKTKKKKMKSKKILATAKRGGVLPVLPLLGVLGLLIGEAAGAKAVNESKAAQCQLEELQRHNRVMEDRGVYLASHKRGRGSINNKFYYDDEEIVIPEISYELRDIQRYLEREILRSRDTKSKEDEEFSLVIRAKNNTMRSEIKCVYRINFTKPRNIGSLLRFSSNRVLEPRQWHESDVPINIVNVNIIRIECNVTAGAYSNDRCVHTIHEFSPSVPPEYNISERPTQTIYLSIVVRSITDLTIRIVNQDGRLPDFRGEEITIRLHVRRR</sequence>
<dbReference type="AlphaFoldDB" id="A0A151IZR9"/>
<name>A0A151IZR9_9HYME</name>
<protein>
    <submittedName>
        <fullName evidence="1">Uncharacterized protein</fullName>
    </submittedName>
</protein>
<accession>A0A151IZR9</accession>
<organism evidence="1 2">
    <name type="scientific">Trachymyrmex cornetzi</name>
    <dbReference type="NCBI Taxonomy" id="471704"/>
    <lineage>
        <taxon>Eukaryota</taxon>
        <taxon>Metazoa</taxon>
        <taxon>Ecdysozoa</taxon>
        <taxon>Arthropoda</taxon>
        <taxon>Hexapoda</taxon>
        <taxon>Insecta</taxon>
        <taxon>Pterygota</taxon>
        <taxon>Neoptera</taxon>
        <taxon>Endopterygota</taxon>
        <taxon>Hymenoptera</taxon>
        <taxon>Apocrita</taxon>
        <taxon>Aculeata</taxon>
        <taxon>Formicoidea</taxon>
        <taxon>Formicidae</taxon>
        <taxon>Myrmicinae</taxon>
        <taxon>Trachymyrmex</taxon>
    </lineage>
</organism>